<evidence type="ECO:0000313" key="3">
    <source>
        <dbReference type="Proteomes" id="UP001156670"/>
    </source>
</evidence>
<feature type="region of interest" description="Disordered" evidence="1">
    <location>
        <begin position="1"/>
        <end position="26"/>
    </location>
</feature>
<dbReference type="Gene3D" id="3.20.20.80">
    <property type="entry name" value="Glycosidases"/>
    <property type="match status" value="1"/>
</dbReference>
<evidence type="ECO:0000256" key="1">
    <source>
        <dbReference type="SAM" id="MobiDB-lite"/>
    </source>
</evidence>
<sequence length="399" mass="43728">MGGRTYKMLASDRKQAVAHPRTEEPSSMKTRLIRNALSVIAAALLTGSAAAAPAFVWGVCGHPNPGNALWSDYTTHFSTMDQRGLKSYRFDIYLTGDGTSAAQRLQTLVALSHAHHITLHPILYAPFTWGDATDHGRYPNTDAGLEAQGYDHTYPIVLQFANDIRDWELQNELSLRKGFKSGTGLSAGDYATPQAHQWAAVLRGMSRAIHDVRTRTGKPLRAVVDTTSADFGLIPFLEAQGVQIDKVAYHYYYKAETSPYRISVLGGTIDVFAEMKKIGKPVIVNELNAAEIYAPLHGQPYDDAKAVTSLKTHMEYLLNQKEANIEGAEFYELYDEPGKNAAESNFGLLKDPSHPKTQLLLATAYTCGQLSTDERATLIAHGLFTEASLAARLSACPKP</sequence>
<protein>
    <recommendedName>
        <fullName evidence="4">Arabinogalactan endo-beta-1,4-galactanase</fullName>
    </recommendedName>
</protein>
<accession>A0ABQ5XUF6</accession>
<feature type="compositionally biased region" description="Basic and acidic residues" evidence="1">
    <location>
        <begin position="10"/>
        <end position="26"/>
    </location>
</feature>
<dbReference type="Proteomes" id="UP001156670">
    <property type="component" value="Unassembled WGS sequence"/>
</dbReference>
<evidence type="ECO:0008006" key="4">
    <source>
        <dbReference type="Google" id="ProtNLM"/>
    </source>
</evidence>
<gene>
    <name evidence="2" type="ORF">GCM10007901_33490</name>
</gene>
<comment type="caution">
    <text evidence="2">The sequence shown here is derived from an EMBL/GenBank/DDBJ whole genome shotgun (WGS) entry which is preliminary data.</text>
</comment>
<evidence type="ECO:0000313" key="2">
    <source>
        <dbReference type="EMBL" id="GLQ94397.1"/>
    </source>
</evidence>
<proteinExistence type="predicted"/>
<dbReference type="EMBL" id="BSOB01000046">
    <property type="protein sequence ID" value="GLQ94397.1"/>
    <property type="molecule type" value="Genomic_DNA"/>
</dbReference>
<dbReference type="SUPFAM" id="SSF51445">
    <property type="entry name" value="(Trans)glycosidases"/>
    <property type="match status" value="1"/>
</dbReference>
<keyword evidence="3" id="KW-1185">Reference proteome</keyword>
<dbReference type="InterPro" id="IPR017853">
    <property type="entry name" value="GH"/>
</dbReference>
<organism evidence="2 3">
    <name type="scientific">Dyella acidisoli</name>
    <dbReference type="NCBI Taxonomy" id="1867834"/>
    <lineage>
        <taxon>Bacteria</taxon>
        <taxon>Pseudomonadati</taxon>
        <taxon>Pseudomonadota</taxon>
        <taxon>Gammaproteobacteria</taxon>
        <taxon>Lysobacterales</taxon>
        <taxon>Rhodanobacteraceae</taxon>
        <taxon>Dyella</taxon>
    </lineage>
</organism>
<name>A0ABQ5XUF6_9GAMM</name>
<reference evidence="3" key="1">
    <citation type="journal article" date="2019" name="Int. J. Syst. Evol. Microbiol.">
        <title>The Global Catalogue of Microorganisms (GCM) 10K type strain sequencing project: providing services to taxonomists for standard genome sequencing and annotation.</title>
        <authorList>
            <consortium name="The Broad Institute Genomics Platform"/>
            <consortium name="The Broad Institute Genome Sequencing Center for Infectious Disease"/>
            <person name="Wu L."/>
            <person name="Ma J."/>
        </authorList>
    </citation>
    <scope>NUCLEOTIDE SEQUENCE [LARGE SCALE GENOMIC DNA]</scope>
    <source>
        <strain evidence="3">NBRC 111980</strain>
    </source>
</reference>